<gene>
    <name evidence="8" type="primary">glpD</name>
    <name evidence="8" type="ORF">ACFOEX_10595</name>
</gene>
<keyword evidence="4" id="KW-0274">FAD</keyword>
<evidence type="ECO:0000256" key="4">
    <source>
        <dbReference type="ARBA" id="ARBA00022827"/>
    </source>
</evidence>
<feature type="domain" description="FAD dependent oxidoreductase" evidence="6">
    <location>
        <begin position="19"/>
        <end position="347"/>
    </location>
</feature>
<dbReference type="InterPro" id="IPR000447">
    <property type="entry name" value="G3P_DH_FAD-dep"/>
</dbReference>
<feature type="domain" description="Alpha-glycerophosphate oxidase C-terminal" evidence="7">
    <location>
        <begin position="412"/>
        <end position="506"/>
    </location>
</feature>
<dbReference type="GO" id="GO:0004368">
    <property type="term" value="F:glycerol-3-phosphate dehydrogenase (quinone) activity"/>
    <property type="evidence" value="ECO:0007669"/>
    <property type="project" value="UniProtKB-EC"/>
</dbReference>
<dbReference type="EC" id="1.1.5.3" evidence="8"/>
<evidence type="ECO:0000256" key="5">
    <source>
        <dbReference type="ARBA" id="ARBA00023002"/>
    </source>
</evidence>
<dbReference type="InterPro" id="IPR006076">
    <property type="entry name" value="FAD-dep_OxRdtase"/>
</dbReference>
<dbReference type="EMBL" id="JBHRUV010000056">
    <property type="protein sequence ID" value="MFC3266800.1"/>
    <property type="molecule type" value="Genomic_DNA"/>
</dbReference>
<dbReference type="InterPro" id="IPR038299">
    <property type="entry name" value="DAO_C_sf"/>
</dbReference>
<dbReference type="Pfam" id="PF01266">
    <property type="entry name" value="DAO"/>
    <property type="match status" value="1"/>
</dbReference>
<proteinExistence type="inferred from homology"/>
<comment type="caution">
    <text evidence="8">The sequence shown here is derived from an EMBL/GenBank/DDBJ whole genome shotgun (WGS) entry which is preliminary data.</text>
</comment>
<keyword evidence="3" id="KW-0285">Flavoprotein</keyword>
<dbReference type="InterPro" id="IPR036188">
    <property type="entry name" value="FAD/NAD-bd_sf"/>
</dbReference>
<keyword evidence="9" id="KW-1185">Reference proteome</keyword>
<evidence type="ECO:0000313" key="9">
    <source>
        <dbReference type="Proteomes" id="UP001595536"/>
    </source>
</evidence>
<dbReference type="NCBIfam" id="NF009906">
    <property type="entry name" value="PRK13369.1"/>
    <property type="match status" value="1"/>
</dbReference>
<dbReference type="InterPro" id="IPR031656">
    <property type="entry name" value="DAO_C"/>
</dbReference>
<reference evidence="9" key="1">
    <citation type="journal article" date="2019" name="Int. J. Syst. Evol. Microbiol.">
        <title>The Global Catalogue of Microorganisms (GCM) 10K type strain sequencing project: providing services to taxonomists for standard genome sequencing and annotation.</title>
        <authorList>
            <consortium name="The Broad Institute Genomics Platform"/>
            <consortium name="The Broad Institute Genome Sequencing Center for Infectious Disease"/>
            <person name="Wu L."/>
            <person name="Ma J."/>
        </authorList>
    </citation>
    <scope>NUCLEOTIDE SEQUENCE [LARGE SCALE GENOMIC DNA]</scope>
    <source>
        <strain evidence="9">CCM 7941</strain>
    </source>
</reference>
<dbReference type="RefSeq" id="WP_376829017.1">
    <property type="nucleotide sequence ID" value="NZ_JBHLWR010000004.1"/>
</dbReference>
<evidence type="ECO:0000259" key="7">
    <source>
        <dbReference type="Pfam" id="PF16901"/>
    </source>
</evidence>
<dbReference type="Gene3D" id="3.50.50.60">
    <property type="entry name" value="FAD/NAD(P)-binding domain"/>
    <property type="match status" value="1"/>
</dbReference>
<accession>A0ABV7LFT8</accession>
<dbReference type="PANTHER" id="PTHR11985:SF15">
    <property type="entry name" value="GLYCEROL-3-PHOSPHATE DEHYDROGENASE, MITOCHONDRIAL"/>
    <property type="match status" value="1"/>
</dbReference>
<dbReference type="Gene3D" id="3.30.9.10">
    <property type="entry name" value="D-Amino Acid Oxidase, subunit A, domain 2"/>
    <property type="match status" value="1"/>
</dbReference>
<dbReference type="PANTHER" id="PTHR11985">
    <property type="entry name" value="GLYCEROL-3-PHOSPHATE DEHYDROGENASE"/>
    <property type="match status" value="1"/>
</dbReference>
<dbReference type="Gene3D" id="1.10.8.870">
    <property type="entry name" value="Alpha-glycerophosphate oxidase, cap domain"/>
    <property type="match status" value="1"/>
</dbReference>
<organism evidence="8 9">
    <name type="scientific">Camelimonas abortus</name>
    <dbReference type="NCBI Taxonomy" id="1017184"/>
    <lineage>
        <taxon>Bacteria</taxon>
        <taxon>Pseudomonadati</taxon>
        <taxon>Pseudomonadota</taxon>
        <taxon>Alphaproteobacteria</taxon>
        <taxon>Hyphomicrobiales</taxon>
        <taxon>Chelatococcaceae</taxon>
        <taxon>Camelimonas</taxon>
    </lineage>
</organism>
<protein>
    <submittedName>
        <fullName evidence="8">Glycerol-3-phosphate dehydrogenase</fullName>
        <ecNumber evidence="8">1.1.5.3</ecNumber>
    </submittedName>
</protein>
<dbReference type="PRINTS" id="PR01001">
    <property type="entry name" value="FADG3PDH"/>
</dbReference>
<comment type="similarity">
    <text evidence="2">Belongs to the FAD-dependent glycerol-3-phosphate dehydrogenase family.</text>
</comment>
<evidence type="ECO:0000256" key="3">
    <source>
        <dbReference type="ARBA" id="ARBA00022630"/>
    </source>
</evidence>
<evidence type="ECO:0000313" key="8">
    <source>
        <dbReference type="EMBL" id="MFC3266800.1"/>
    </source>
</evidence>
<evidence type="ECO:0000256" key="1">
    <source>
        <dbReference type="ARBA" id="ARBA00001974"/>
    </source>
</evidence>
<comment type="cofactor">
    <cofactor evidence="1">
        <name>FAD</name>
        <dbReference type="ChEBI" id="CHEBI:57692"/>
    </cofactor>
</comment>
<sequence length="523" mass="56274">MAQTIRGGGASLAAEGPLDVLVIGGGVNGCSIARDAAGRGLKVALAEQDDLASWTSSASTKLIHGGLRYLEQYAFRLVRESLQERERLLRVAPHLIHPLRFVLPHHPDLRPAWLIRAGLLLYDHLGGRGSLPRSRALRLAGSPEGAPLQERYRRGFSYYDCSVDDSRLVVLTALDAARRGAYVWTRTRLVGARRAGPLWEAQLQARDGRSWRVTARTLVNAAGPWVASVLTGVLGVAPEERLRLVRGSHIAVPKLYGGDHAYIFQNGDGRVVFAIPWRSGLTLIGATDAPHGGDPAAATATAEEIAYLCAAASAYFRRPVTPADVVHSFAGVRALHDPVAGRKPSEVTRDYALSVQRFGGEPPVLSVYGGKITTCRRLAEHALEQLSRWLPTAGPAWTASAPLPGGELDAGPLAGAAAFSAFLTRQLARYAWAPPALTERMARAYGALMDDILAGARDLAGLGEHFGAGLFEAEVVWLVRHEWAQTAGDILWRRTRLGLAMPEEGRLRLEAWLAANAGTEAQG</sequence>
<name>A0ABV7LFT8_9HYPH</name>
<dbReference type="Pfam" id="PF16901">
    <property type="entry name" value="DAO_C"/>
    <property type="match status" value="1"/>
</dbReference>
<dbReference type="NCBIfam" id="NF008899">
    <property type="entry name" value="PRK12266.1"/>
    <property type="match status" value="1"/>
</dbReference>
<keyword evidence="5 8" id="KW-0560">Oxidoreductase</keyword>
<evidence type="ECO:0000259" key="6">
    <source>
        <dbReference type="Pfam" id="PF01266"/>
    </source>
</evidence>
<evidence type="ECO:0000256" key="2">
    <source>
        <dbReference type="ARBA" id="ARBA00007330"/>
    </source>
</evidence>
<dbReference type="SUPFAM" id="SSF51905">
    <property type="entry name" value="FAD/NAD(P)-binding domain"/>
    <property type="match status" value="1"/>
</dbReference>
<dbReference type="Gene3D" id="6.10.250.1890">
    <property type="match status" value="1"/>
</dbReference>
<dbReference type="Proteomes" id="UP001595536">
    <property type="component" value="Unassembled WGS sequence"/>
</dbReference>